<keyword evidence="1" id="KW-0547">Nucleotide-binding</keyword>
<comment type="caution">
    <text evidence="1">The sequence shown here is derived from an EMBL/GenBank/DDBJ whole genome shotgun (WGS) entry which is preliminary data.</text>
</comment>
<reference evidence="1" key="1">
    <citation type="submission" date="2021-03" db="EMBL/GenBank/DDBJ databases">
        <title>Genomic Encyclopedia of Type Strains, Phase IV (KMG-IV): sequencing the most valuable type-strain genomes for metagenomic binning, comparative biology and taxonomic classification.</title>
        <authorList>
            <person name="Goeker M."/>
        </authorList>
    </citation>
    <scope>NUCLEOTIDE SEQUENCE</scope>
    <source>
        <strain evidence="1">DSM 18131</strain>
    </source>
</reference>
<keyword evidence="1" id="KW-0067">ATP-binding</keyword>
<sequence length="271" mass="28394">MSRLAVSNLSASLGGNTVLKGIALSVGPGEFVGLIGPNGAGKSTLLRACLGLIPSSGEIQLAGQDLRRMTAADLARHVAYVAQDRDIAWPITVEALVDLGRQPHRGAFARSALADQEAVEAALQRMDIGKLRSRRATDLSGGEKARALIARALAQQADLLLADEPVAGLDPAHQIALMQVFRDLTRQGTSVVASMHDLGLAARWCDRLVLLEGGRIVADGPPAAVLTADLLRRVYGIEAYVTEAAGGLIVQPTRLAQAGIEQQIAGDNIHG</sequence>
<organism evidence="1 2">
    <name type="scientific">Ensifer adhaerens</name>
    <name type="common">Sinorhizobium morelense</name>
    <dbReference type="NCBI Taxonomy" id="106592"/>
    <lineage>
        <taxon>Bacteria</taxon>
        <taxon>Pseudomonadati</taxon>
        <taxon>Pseudomonadota</taxon>
        <taxon>Alphaproteobacteria</taxon>
        <taxon>Hyphomicrobiales</taxon>
        <taxon>Rhizobiaceae</taxon>
        <taxon>Sinorhizobium/Ensifer group</taxon>
        <taxon>Ensifer</taxon>
    </lineage>
</organism>
<evidence type="ECO:0000313" key="2">
    <source>
        <dbReference type="Proteomes" id="UP000823773"/>
    </source>
</evidence>
<gene>
    <name evidence="1" type="ORF">J2Z19_001689</name>
</gene>
<name>A0ACC5SSZ0_ENSAD</name>
<accession>A0ACC5SSZ0</accession>
<protein>
    <submittedName>
        <fullName evidence="1">Iron complex transport system ATP-binding protein</fullName>
    </submittedName>
</protein>
<proteinExistence type="predicted"/>
<keyword evidence="2" id="KW-1185">Reference proteome</keyword>
<evidence type="ECO:0000313" key="1">
    <source>
        <dbReference type="EMBL" id="MBP1871977.1"/>
    </source>
</evidence>
<dbReference type="EMBL" id="JAGGJR010000002">
    <property type="protein sequence ID" value="MBP1871977.1"/>
    <property type="molecule type" value="Genomic_DNA"/>
</dbReference>
<dbReference type="Proteomes" id="UP000823773">
    <property type="component" value="Unassembled WGS sequence"/>
</dbReference>